<dbReference type="Gene3D" id="1.10.260.40">
    <property type="entry name" value="lambda repressor-like DNA-binding domains"/>
    <property type="match status" value="1"/>
</dbReference>
<feature type="compositionally biased region" description="Basic and acidic residues" evidence="1">
    <location>
        <begin position="140"/>
        <end position="159"/>
    </location>
</feature>
<dbReference type="GO" id="GO:0003677">
    <property type="term" value="F:DNA binding"/>
    <property type="evidence" value="ECO:0007669"/>
    <property type="project" value="InterPro"/>
</dbReference>
<dbReference type="PROSITE" id="PS50943">
    <property type="entry name" value="HTH_CROC1"/>
    <property type="match status" value="1"/>
</dbReference>
<name>A0A926HMQ8_9FIRM</name>
<evidence type="ECO:0000256" key="1">
    <source>
        <dbReference type="SAM" id="MobiDB-lite"/>
    </source>
</evidence>
<evidence type="ECO:0000313" key="3">
    <source>
        <dbReference type="EMBL" id="MBC8529804.1"/>
    </source>
</evidence>
<dbReference type="SUPFAM" id="SSF47413">
    <property type="entry name" value="lambda repressor-like DNA-binding domains"/>
    <property type="match status" value="1"/>
</dbReference>
<evidence type="ECO:0000313" key="4">
    <source>
        <dbReference type="Proteomes" id="UP000654279"/>
    </source>
</evidence>
<proteinExistence type="predicted"/>
<reference evidence="3" key="1">
    <citation type="submission" date="2020-08" db="EMBL/GenBank/DDBJ databases">
        <title>Genome public.</title>
        <authorList>
            <person name="Liu C."/>
            <person name="Sun Q."/>
        </authorList>
    </citation>
    <scope>NUCLEOTIDE SEQUENCE</scope>
    <source>
        <strain evidence="3">NSJ-44</strain>
    </source>
</reference>
<protein>
    <submittedName>
        <fullName evidence="3">Helix-turn-helix transcriptional regulator</fullName>
    </submittedName>
</protein>
<gene>
    <name evidence="3" type="ORF">H8699_10235</name>
</gene>
<accession>A0A926HMQ8</accession>
<organism evidence="3 4">
    <name type="scientific">Luoshenia tenuis</name>
    <dbReference type="NCBI Taxonomy" id="2763654"/>
    <lineage>
        <taxon>Bacteria</taxon>
        <taxon>Bacillati</taxon>
        <taxon>Bacillota</taxon>
        <taxon>Clostridia</taxon>
        <taxon>Christensenellales</taxon>
        <taxon>Christensenellaceae</taxon>
        <taxon>Luoshenia</taxon>
    </lineage>
</organism>
<dbReference type="RefSeq" id="WP_249285615.1">
    <property type="nucleotide sequence ID" value="NZ_JACRSO010000004.1"/>
</dbReference>
<comment type="caution">
    <text evidence="3">The sequence shown here is derived from an EMBL/GenBank/DDBJ whole genome shotgun (WGS) entry which is preliminary data.</text>
</comment>
<dbReference type="EMBL" id="JACRSO010000004">
    <property type="protein sequence ID" value="MBC8529804.1"/>
    <property type="molecule type" value="Genomic_DNA"/>
</dbReference>
<dbReference type="Pfam" id="PF01381">
    <property type="entry name" value="HTH_3"/>
    <property type="match status" value="1"/>
</dbReference>
<keyword evidence="4" id="KW-1185">Reference proteome</keyword>
<dbReference type="InterPro" id="IPR001387">
    <property type="entry name" value="Cro/C1-type_HTH"/>
</dbReference>
<dbReference type="Proteomes" id="UP000654279">
    <property type="component" value="Unassembled WGS sequence"/>
</dbReference>
<feature type="region of interest" description="Disordered" evidence="1">
    <location>
        <begin position="139"/>
        <end position="159"/>
    </location>
</feature>
<dbReference type="AlphaFoldDB" id="A0A926HMQ8"/>
<sequence>MSNYSYLKNRRSELGLTMKQVAERVGVSEGTVSRWESGDIANMRRDKIAKLAEALQTTTTKIMGWSDDPNEEAWSLSAVLPPREQDLLKFYRGMGPSAQDYLYNKAKLLYTDAIIERDAPTIGGIAAYGGDSDAIIQTKDQQKKAEEFWRKQNEKNRKD</sequence>
<dbReference type="SMART" id="SM00530">
    <property type="entry name" value="HTH_XRE"/>
    <property type="match status" value="1"/>
</dbReference>
<feature type="domain" description="HTH cro/C1-type" evidence="2">
    <location>
        <begin position="7"/>
        <end position="62"/>
    </location>
</feature>
<dbReference type="CDD" id="cd00093">
    <property type="entry name" value="HTH_XRE"/>
    <property type="match status" value="1"/>
</dbReference>
<evidence type="ECO:0000259" key="2">
    <source>
        <dbReference type="PROSITE" id="PS50943"/>
    </source>
</evidence>
<dbReference type="InterPro" id="IPR010982">
    <property type="entry name" value="Lambda_DNA-bd_dom_sf"/>
</dbReference>